<evidence type="ECO:0000256" key="1">
    <source>
        <dbReference type="SAM" id="MobiDB-lite"/>
    </source>
</evidence>
<keyword evidence="3" id="KW-1185">Reference proteome</keyword>
<feature type="region of interest" description="Disordered" evidence="1">
    <location>
        <begin position="195"/>
        <end position="242"/>
    </location>
</feature>
<gene>
    <name evidence="2" type="ORF">ADUPG1_011372</name>
</gene>
<evidence type="ECO:0008006" key="4">
    <source>
        <dbReference type="Google" id="ProtNLM"/>
    </source>
</evidence>
<name>A0ABQ5JVE8_9EUKA</name>
<dbReference type="Proteomes" id="UP001057375">
    <property type="component" value="Unassembled WGS sequence"/>
</dbReference>
<evidence type="ECO:0000313" key="3">
    <source>
        <dbReference type="Proteomes" id="UP001057375"/>
    </source>
</evidence>
<sequence length="242" mass="27601">LSNVFSVISSSHLPFLLKSIPSISIIPPIVTLKSPSSDGYIFATHVCSGMGRVKASHEKCKIPSYYNVLTGSEIKCRCLDFGRVCYTIDEFKVKDTVSEAADEKEKDEKEKVTSDTSNPELPQTVHSSLIQYTHPQHLLVKMTFTEERSMRQSMYDFIEQTGAGVEVLFDEQTHSFEGYNQYGWKEGMEIIVEEEEEENVHEEEIEEIGEQENQEENNDMIEESDSIEDYEDTIGTIEESEE</sequence>
<proteinExistence type="predicted"/>
<feature type="compositionally biased region" description="Basic and acidic residues" evidence="1">
    <location>
        <begin position="97"/>
        <end position="113"/>
    </location>
</feature>
<organism evidence="2 3">
    <name type="scientific">Aduncisulcus paluster</name>
    <dbReference type="NCBI Taxonomy" id="2918883"/>
    <lineage>
        <taxon>Eukaryota</taxon>
        <taxon>Metamonada</taxon>
        <taxon>Carpediemonas-like organisms</taxon>
        <taxon>Aduncisulcus</taxon>
    </lineage>
</organism>
<comment type="caution">
    <text evidence="2">The sequence shown here is derived from an EMBL/GenBank/DDBJ whole genome shotgun (WGS) entry which is preliminary data.</text>
</comment>
<accession>A0ABQ5JVE8</accession>
<feature type="non-terminal residue" evidence="2">
    <location>
        <position position="1"/>
    </location>
</feature>
<feature type="region of interest" description="Disordered" evidence="1">
    <location>
        <begin position="97"/>
        <end position="122"/>
    </location>
</feature>
<dbReference type="EMBL" id="BQXS01011978">
    <property type="protein sequence ID" value="GKT18750.1"/>
    <property type="molecule type" value="Genomic_DNA"/>
</dbReference>
<evidence type="ECO:0000313" key="2">
    <source>
        <dbReference type="EMBL" id="GKT18750.1"/>
    </source>
</evidence>
<reference evidence="2" key="1">
    <citation type="submission" date="2022-03" db="EMBL/GenBank/DDBJ databases">
        <title>Draft genome sequence of Aduncisulcus paluster, a free-living microaerophilic Fornicata.</title>
        <authorList>
            <person name="Yuyama I."/>
            <person name="Kume K."/>
            <person name="Tamura T."/>
            <person name="Inagaki Y."/>
            <person name="Hashimoto T."/>
        </authorList>
    </citation>
    <scope>NUCLEOTIDE SEQUENCE</scope>
    <source>
        <strain evidence="2">NY0171</strain>
    </source>
</reference>
<protein>
    <recommendedName>
        <fullName evidence="4">Vitellogenin</fullName>
    </recommendedName>
</protein>